<dbReference type="InterPro" id="IPR025713">
    <property type="entry name" value="MotB-like_N_dom"/>
</dbReference>
<dbReference type="PANTHER" id="PTHR30329">
    <property type="entry name" value="STATOR ELEMENT OF FLAGELLAR MOTOR COMPLEX"/>
    <property type="match status" value="1"/>
</dbReference>
<feature type="domain" description="OmpA-like" evidence="9">
    <location>
        <begin position="119"/>
        <end position="243"/>
    </location>
</feature>
<dbReference type="STRING" id="556267.HWAG_01027"/>
<dbReference type="SUPFAM" id="SSF103088">
    <property type="entry name" value="OmpA-like"/>
    <property type="match status" value="1"/>
</dbReference>
<proteinExistence type="inferred from homology"/>
<evidence type="ECO:0000313" key="10">
    <source>
        <dbReference type="EMBL" id="PKT81396.1"/>
    </source>
</evidence>
<reference evidence="10 11" key="1">
    <citation type="submission" date="2016-07" db="EMBL/GenBank/DDBJ databases">
        <title>Detection of Helicobacter winghamensis from caecal content of red fox (Vulpes vulpes).</title>
        <authorList>
            <person name="Zanoni R.G."/>
            <person name="Florio D."/>
            <person name="Caffara M."/>
            <person name="Renzi M."/>
            <person name="Parisi A."/>
            <person name="Pasquali F."/>
            <person name="Manfreda G."/>
        </authorList>
    </citation>
    <scope>NUCLEOTIDE SEQUENCE [LARGE SCALE GENOMIC DNA]</scope>
    <source>
        <strain evidence="10 11">295_13</strain>
    </source>
</reference>
<gene>
    <name evidence="10" type="ORF">BCM31_06930</name>
</gene>
<evidence type="ECO:0000256" key="4">
    <source>
        <dbReference type="ARBA" id="ARBA00022692"/>
    </source>
</evidence>
<dbReference type="AlphaFoldDB" id="A0A2N3PJM6"/>
<dbReference type="Pfam" id="PF00691">
    <property type="entry name" value="OmpA"/>
    <property type="match status" value="1"/>
</dbReference>
<keyword evidence="11" id="KW-1185">Reference proteome</keyword>
<dbReference type="Gene3D" id="3.30.1330.60">
    <property type="entry name" value="OmpA-like domain"/>
    <property type="match status" value="1"/>
</dbReference>
<evidence type="ECO:0000256" key="7">
    <source>
        <dbReference type="PROSITE-ProRule" id="PRU00473"/>
    </source>
</evidence>
<name>A0A2N3PJM6_9HELI</name>
<evidence type="ECO:0000256" key="6">
    <source>
        <dbReference type="ARBA" id="ARBA00023136"/>
    </source>
</evidence>
<keyword evidence="5 8" id="KW-1133">Transmembrane helix</keyword>
<dbReference type="RefSeq" id="WP_040498553.1">
    <property type="nucleotide sequence ID" value="NZ_CABKOI010000020.1"/>
</dbReference>
<dbReference type="OrthoDB" id="5292153at2"/>
<dbReference type="Proteomes" id="UP000233350">
    <property type="component" value="Unassembled WGS sequence"/>
</dbReference>
<comment type="caution">
    <text evidence="10">The sequence shown here is derived from an EMBL/GenBank/DDBJ whole genome shotgun (WGS) entry which is preliminary data.</text>
</comment>
<evidence type="ECO:0000256" key="1">
    <source>
        <dbReference type="ARBA" id="ARBA00004162"/>
    </source>
</evidence>
<comment type="subcellular location">
    <subcellularLocation>
        <location evidence="1">Cell membrane</location>
        <topology evidence="1">Single-pass membrane protein</topology>
    </subcellularLocation>
</comment>
<evidence type="ECO:0000256" key="5">
    <source>
        <dbReference type="ARBA" id="ARBA00022989"/>
    </source>
</evidence>
<dbReference type="EMBL" id="MBPK01000022">
    <property type="protein sequence ID" value="PKT81396.1"/>
    <property type="molecule type" value="Genomic_DNA"/>
</dbReference>
<keyword evidence="6 7" id="KW-0472">Membrane</keyword>
<keyword evidence="4 8" id="KW-0812">Transmembrane</keyword>
<accession>A0A2N3PJM6</accession>
<evidence type="ECO:0000256" key="2">
    <source>
        <dbReference type="ARBA" id="ARBA00008914"/>
    </source>
</evidence>
<evidence type="ECO:0000256" key="3">
    <source>
        <dbReference type="ARBA" id="ARBA00022475"/>
    </source>
</evidence>
<dbReference type="PANTHER" id="PTHR30329:SF21">
    <property type="entry name" value="LIPOPROTEIN YIAD-RELATED"/>
    <property type="match status" value="1"/>
</dbReference>
<organism evidence="10 11">
    <name type="scientific">Helicobacter winghamensis</name>
    <dbReference type="NCBI Taxonomy" id="157268"/>
    <lineage>
        <taxon>Bacteria</taxon>
        <taxon>Pseudomonadati</taxon>
        <taxon>Campylobacterota</taxon>
        <taxon>Epsilonproteobacteria</taxon>
        <taxon>Campylobacterales</taxon>
        <taxon>Helicobacteraceae</taxon>
        <taxon>Helicobacter</taxon>
    </lineage>
</organism>
<dbReference type="InterPro" id="IPR036737">
    <property type="entry name" value="OmpA-like_sf"/>
</dbReference>
<comment type="similarity">
    <text evidence="2">Belongs to the MotB family.</text>
</comment>
<evidence type="ECO:0000256" key="8">
    <source>
        <dbReference type="SAM" id="Phobius"/>
    </source>
</evidence>
<dbReference type="Pfam" id="PF13677">
    <property type="entry name" value="MotB_plug"/>
    <property type="match status" value="1"/>
</dbReference>
<feature type="transmembrane region" description="Helical" evidence="8">
    <location>
        <begin position="26"/>
        <end position="43"/>
    </location>
</feature>
<evidence type="ECO:0000259" key="9">
    <source>
        <dbReference type="PROSITE" id="PS51123"/>
    </source>
</evidence>
<dbReference type="PROSITE" id="PS51123">
    <property type="entry name" value="OMPA_2"/>
    <property type="match status" value="1"/>
</dbReference>
<dbReference type="CDD" id="cd07185">
    <property type="entry name" value="OmpA_C-like"/>
    <property type="match status" value="1"/>
</dbReference>
<sequence>MAKDKKCPACDCPQGVPLWLGTYGDMVTLILTFFILLLSMATFDTQKIAQAVGSLEGSFAVLEKGSQSQINPPAPIKATPIETQVEMENVLNIFGSLITDYNEVNRISNGPSVELEEAERGVIIRIPEELLFATGSAELTNPSGIAFLKRLSLELLRMPKAVLVKAIGHTDNVPMRANAVFADNLELSVARGVNVAELLLKQGLEKNRILGGGEGEFSPIANNDIPALRAKNRRVDLYVYSIGEDLSSVIGDVAKIKP</sequence>
<keyword evidence="3" id="KW-1003">Cell membrane</keyword>
<dbReference type="GO" id="GO:0005886">
    <property type="term" value="C:plasma membrane"/>
    <property type="evidence" value="ECO:0007669"/>
    <property type="project" value="UniProtKB-SubCell"/>
</dbReference>
<protein>
    <submittedName>
        <fullName evidence="10">Motility protein MotB</fullName>
    </submittedName>
</protein>
<evidence type="ECO:0000313" key="11">
    <source>
        <dbReference type="Proteomes" id="UP000233350"/>
    </source>
</evidence>
<dbReference type="InterPro" id="IPR050330">
    <property type="entry name" value="Bact_OuterMem_StrucFunc"/>
</dbReference>
<dbReference type="InterPro" id="IPR006665">
    <property type="entry name" value="OmpA-like"/>
</dbReference>
<dbReference type="GeneID" id="97290279"/>